<accession>A0ABR1TM82</accession>
<evidence type="ECO:0000256" key="2">
    <source>
        <dbReference type="SAM" id="Phobius"/>
    </source>
</evidence>
<proteinExistence type="predicted"/>
<keyword evidence="2" id="KW-0472">Membrane</keyword>
<feature type="compositionally biased region" description="Low complexity" evidence="1">
    <location>
        <begin position="20"/>
        <end position="29"/>
    </location>
</feature>
<reference evidence="4 5" key="1">
    <citation type="submission" date="2023-01" db="EMBL/GenBank/DDBJ databases">
        <title>Analysis of 21 Apiospora genomes using comparative genomics revels a genus with tremendous synthesis potential of carbohydrate active enzymes and secondary metabolites.</title>
        <authorList>
            <person name="Sorensen T."/>
        </authorList>
    </citation>
    <scope>NUCLEOTIDE SEQUENCE [LARGE SCALE GENOMIC DNA]</scope>
    <source>
        <strain evidence="4 5">CBS 83171</strain>
    </source>
</reference>
<keyword evidence="5" id="KW-1185">Reference proteome</keyword>
<feature type="transmembrane region" description="Helical" evidence="2">
    <location>
        <begin position="281"/>
        <end position="301"/>
    </location>
</feature>
<feature type="transmembrane region" description="Helical" evidence="2">
    <location>
        <begin position="391"/>
        <end position="409"/>
    </location>
</feature>
<evidence type="ECO:0000256" key="1">
    <source>
        <dbReference type="SAM" id="MobiDB-lite"/>
    </source>
</evidence>
<feature type="transmembrane region" description="Helical" evidence="2">
    <location>
        <begin position="364"/>
        <end position="384"/>
    </location>
</feature>
<organism evidence="4 5">
    <name type="scientific">Apiospora saccharicola</name>
    <dbReference type="NCBI Taxonomy" id="335842"/>
    <lineage>
        <taxon>Eukaryota</taxon>
        <taxon>Fungi</taxon>
        <taxon>Dikarya</taxon>
        <taxon>Ascomycota</taxon>
        <taxon>Pezizomycotina</taxon>
        <taxon>Sordariomycetes</taxon>
        <taxon>Xylariomycetidae</taxon>
        <taxon>Amphisphaeriales</taxon>
        <taxon>Apiosporaceae</taxon>
        <taxon>Apiospora</taxon>
    </lineage>
</organism>
<gene>
    <name evidence="4" type="ORF">PG996_015835</name>
</gene>
<feature type="region of interest" description="Disordered" evidence="1">
    <location>
        <begin position="1"/>
        <end position="37"/>
    </location>
</feature>
<dbReference type="Pfam" id="PF20237">
    <property type="entry name" value="DUF6594"/>
    <property type="match status" value="1"/>
</dbReference>
<feature type="domain" description="DUF6594" evidence="3">
    <location>
        <begin position="71"/>
        <end position="403"/>
    </location>
</feature>
<keyword evidence="2" id="KW-0812">Transmembrane</keyword>
<protein>
    <recommendedName>
        <fullName evidence="3">DUF6594 domain-containing protein</fullName>
    </recommendedName>
</protein>
<dbReference type="InterPro" id="IPR046529">
    <property type="entry name" value="DUF6594"/>
</dbReference>
<sequence>MQPIKAKSTCKTIMDLESNPSSPSRTTKTPPGPDIMAMKTPSYYRDGLEKHSENSDLYTDEDVLNCAPNGWPAIASQQMFYPNAGIHRKFSNLMQRILVNFEIELDCLDQKLLEFDVADKRLGIHGLLPFDRDEFLDRCCGVKRQRQNQCAATGQETQQAAPDRRAQQSATDQVSQLAAPIQQSHHMEYTQKNETSVIKHHGEQRTHLMNNAKSILKEYHHFISINKDFQSYPRVSRRQHLVHYQAVREELPNRAANQYLWARDDFVNTDRHTVHQWFEGILYSTWPCLQSFLAFFLCCFYKRVKVQRRTDDTEFIEYQVRVRRLGLLQKIAIASTSAVMLLTPVGLLHFYTGGGGGDGNHDKWISFGITCGSTIVFIGVITHLETNYGRALVGLCAFVAVLASFLANSSGNGAC</sequence>
<feature type="compositionally biased region" description="Polar residues" evidence="1">
    <location>
        <begin position="167"/>
        <end position="179"/>
    </location>
</feature>
<comment type="caution">
    <text evidence="4">The sequence shown here is derived from an EMBL/GenBank/DDBJ whole genome shotgun (WGS) entry which is preliminary data.</text>
</comment>
<keyword evidence="2" id="KW-1133">Transmembrane helix</keyword>
<feature type="region of interest" description="Disordered" evidence="1">
    <location>
        <begin position="153"/>
        <end position="179"/>
    </location>
</feature>
<feature type="transmembrane region" description="Helical" evidence="2">
    <location>
        <begin position="331"/>
        <end position="352"/>
    </location>
</feature>
<name>A0ABR1TM82_9PEZI</name>
<dbReference type="EMBL" id="JAQQWM010000009">
    <property type="protein sequence ID" value="KAK8047771.1"/>
    <property type="molecule type" value="Genomic_DNA"/>
</dbReference>
<evidence type="ECO:0000313" key="4">
    <source>
        <dbReference type="EMBL" id="KAK8047771.1"/>
    </source>
</evidence>
<dbReference type="Proteomes" id="UP001446871">
    <property type="component" value="Unassembled WGS sequence"/>
</dbReference>
<evidence type="ECO:0000259" key="3">
    <source>
        <dbReference type="Pfam" id="PF20237"/>
    </source>
</evidence>
<evidence type="ECO:0000313" key="5">
    <source>
        <dbReference type="Proteomes" id="UP001446871"/>
    </source>
</evidence>